<protein>
    <recommendedName>
        <fullName evidence="3">TNFR-Cys domain-containing protein</fullName>
    </recommendedName>
</protein>
<keyword evidence="2" id="KW-1185">Reference proteome</keyword>
<evidence type="ECO:0008006" key="3">
    <source>
        <dbReference type="Google" id="ProtNLM"/>
    </source>
</evidence>
<comment type="caution">
    <text evidence="1">The sequence shown here is derived from an EMBL/GenBank/DDBJ whole genome shotgun (WGS) entry which is preliminary data.</text>
</comment>
<dbReference type="AlphaFoldDB" id="A0ABD3Q1S4"/>
<evidence type="ECO:0000313" key="2">
    <source>
        <dbReference type="Proteomes" id="UP001530400"/>
    </source>
</evidence>
<organism evidence="1 2">
    <name type="scientific">Cyclotella atomus</name>
    <dbReference type="NCBI Taxonomy" id="382360"/>
    <lineage>
        <taxon>Eukaryota</taxon>
        <taxon>Sar</taxon>
        <taxon>Stramenopiles</taxon>
        <taxon>Ochrophyta</taxon>
        <taxon>Bacillariophyta</taxon>
        <taxon>Coscinodiscophyceae</taxon>
        <taxon>Thalassiosirophycidae</taxon>
        <taxon>Stephanodiscales</taxon>
        <taxon>Stephanodiscaceae</taxon>
        <taxon>Cyclotella</taxon>
    </lineage>
</organism>
<reference evidence="1 2" key="1">
    <citation type="submission" date="2024-10" db="EMBL/GenBank/DDBJ databases">
        <title>Updated reference genomes for cyclostephanoid diatoms.</title>
        <authorList>
            <person name="Roberts W.R."/>
            <person name="Alverson A.J."/>
        </authorList>
    </citation>
    <scope>NUCLEOTIDE SEQUENCE [LARGE SCALE GENOMIC DNA]</scope>
    <source>
        <strain evidence="1 2">AJA010-31</strain>
    </source>
</reference>
<name>A0ABD3Q1S4_9STRA</name>
<dbReference type="EMBL" id="JALLPJ020000365">
    <property type="protein sequence ID" value="KAL3794247.1"/>
    <property type="molecule type" value="Genomic_DNA"/>
</dbReference>
<gene>
    <name evidence="1" type="ORF">ACHAWO_006491</name>
</gene>
<sequence length="321" mass="36438">MEKCCPEILAEAKSEGGLLGKCWMGSKLCEVPGYVHETAKQRKAHEEKKLQDTSRADMESLMQMLGFGETSSGSHPRGYFDGGARYDFGGDDYDFEGDQTEVEFLRPDGDTETKTVQCRFFKVEEGRGDKDAVEQKIVTVESSEGSTVNVMYRSRHHNCVHMKKCCPHKLNFGVCGKNFAVNRSLYECSLCYPTQKFSNEEECLTHIVTACTSYPRFSSCQPDTFVMPKPRTRYPCANCGKEHEKWNKCIEHMWVCCPDVILAEDEDLEIDREFSSMGRNAHAADFKPTLVLEIIKEVLTQSNLCLFRHSPSVFFLSRAES</sequence>
<accession>A0ABD3Q1S4</accession>
<evidence type="ECO:0000313" key="1">
    <source>
        <dbReference type="EMBL" id="KAL3794247.1"/>
    </source>
</evidence>
<dbReference type="Proteomes" id="UP001530400">
    <property type="component" value="Unassembled WGS sequence"/>
</dbReference>
<proteinExistence type="predicted"/>